<feature type="region of interest" description="Disordered" evidence="1">
    <location>
        <begin position="71"/>
        <end position="96"/>
    </location>
</feature>
<sequence>MHDLGASAVASLATSLAVATPTTVAAVDPDLVTPGPAGFAVIGLLVVLLVVLAGDMLRRVRRARYRQEAQEALDAEEAAARGDQTGTEGDDSPAGR</sequence>
<feature type="signal peptide" evidence="3">
    <location>
        <begin position="1"/>
        <end position="19"/>
    </location>
</feature>
<dbReference type="AlphaFoldDB" id="A0A917IDL3"/>
<dbReference type="EMBL" id="BMJY01000002">
    <property type="protein sequence ID" value="GGH38439.1"/>
    <property type="molecule type" value="Genomic_DNA"/>
</dbReference>
<evidence type="ECO:0000256" key="2">
    <source>
        <dbReference type="SAM" id="Phobius"/>
    </source>
</evidence>
<reference evidence="4" key="1">
    <citation type="journal article" date="2014" name="Int. J. Syst. Evol. Microbiol.">
        <title>Complete genome sequence of Corynebacterium casei LMG S-19264T (=DSM 44701T), isolated from a smear-ripened cheese.</title>
        <authorList>
            <consortium name="US DOE Joint Genome Institute (JGI-PGF)"/>
            <person name="Walter F."/>
            <person name="Albersmeier A."/>
            <person name="Kalinowski J."/>
            <person name="Ruckert C."/>
        </authorList>
    </citation>
    <scope>NUCLEOTIDE SEQUENCE</scope>
    <source>
        <strain evidence="4">CGMCC 1.15794</strain>
    </source>
</reference>
<gene>
    <name evidence="4" type="ORF">GCM10010921_09000</name>
</gene>
<evidence type="ECO:0000313" key="4">
    <source>
        <dbReference type="EMBL" id="GGH38439.1"/>
    </source>
</evidence>
<evidence type="ECO:0000256" key="3">
    <source>
        <dbReference type="SAM" id="SignalP"/>
    </source>
</evidence>
<evidence type="ECO:0000256" key="1">
    <source>
        <dbReference type="SAM" id="MobiDB-lite"/>
    </source>
</evidence>
<feature type="transmembrane region" description="Helical" evidence="2">
    <location>
        <begin position="36"/>
        <end position="57"/>
    </location>
</feature>
<feature type="chain" id="PRO_5039094356" evidence="3">
    <location>
        <begin position="20"/>
        <end position="96"/>
    </location>
</feature>
<organism evidence="4 5">
    <name type="scientific">Microbacterium album</name>
    <dbReference type="NCBI Taxonomy" id="2053191"/>
    <lineage>
        <taxon>Bacteria</taxon>
        <taxon>Bacillati</taxon>
        <taxon>Actinomycetota</taxon>
        <taxon>Actinomycetes</taxon>
        <taxon>Micrococcales</taxon>
        <taxon>Microbacteriaceae</taxon>
        <taxon>Microbacterium</taxon>
    </lineage>
</organism>
<reference evidence="4" key="2">
    <citation type="submission" date="2020-09" db="EMBL/GenBank/DDBJ databases">
        <authorList>
            <person name="Sun Q."/>
            <person name="Zhou Y."/>
        </authorList>
    </citation>
    <scope>NUCLEOTIDE SEQUENCE</scope>
    <source>
        <strain evidence="4">CGMCC 1.15794</strain>
    </source>
</reference>
<evidence type="ECO:0000313" key="5">
    <source>
        <dbReference type="Proteomes" id="UP000657592"/>
    </source>
</evidence>
<proteinExistence type="predicted"/>
<dbReference type="RefSeq" id="WP_188755041.1">
    <property type="nucleotide sequence ID" value="NZ_BMJY01000002.1"/>
</dbReference>
<protein>
    <submittedName>
        <fullName evidence="4">Uncharacterized protein</fullName>
    </submittedName>
</protein>
<keyword evidence="2" id="KW-0812">Transmembrane</keyword>
<keyword evidence="3" id="KW-0732">Signal</keyword>
<keyword evidence="2" id="KW-0472">Membrane</keyword>
<comment type="caution">
    <text evidence="4">The sequence shown here is derived from an EMBL/GenBank/DDBJ whole genome shotgun (WGS) entry which is preliminary data.</text>
</comment>
<dbReference type="Proteomes" id="UP000657592">
    <property type="component" value="Unassembled WGS sequence"/>
</dbReference>
<accession>A0A917IDL3</accession>
<keyword evidence="2" id="KW-1133">Transmembrane helix</keyword>
<name>A0A917IDL3_9MICO</name>
<keyword evidence="5" id="KW-1185">Reference proteome</keyword>